<accession>A0AAN8PBF7</accession>
<protein>
    <submittedName>
        <fullName evidence="1">Uncharacterized protein</fullName>
    </submittedName>
</protein>
<reference evidence="1 2" key="1">
    <citation type="submission" date="2023-10" db="EMBL/GenBank/DDBJ databases">
        <title>Genomes of two closely related lineages of the louse Polyplax serrata with different host specificities.</title>
        <authorList>
            <person name="Martinu J."/>
            <person name="Tarabai H."/>
            <person name="Stefka J."/>
            <person name="Hypsa V."/>
        </authorList>
    </citation>
    <scope>NUCLEOTIDE SEQUENCE [LARGE SCALE GENOMIC DNA]</scope>
    <source>
        <strain evidence="1">HR10_N</strain>
    </source>
</reference>
<gene>
    <name evidence="1" type="ORF">RUM43_006783</name>
</gene>
<organism evidence="1 2">
    <name type="scientific">Polyplax serrata</name>
    <name type="common">Common mouse louse</name>
    <dbReference type="NCBI Taxonomy" id="468196"/>
    <lineage>
        <taxon>Eukaryota</taxon>
        <taxon>Metazoa</taxon>
        <taxon>Ecdysozoa</taxon>
        <taxon>Arthropoda</taxon>
        <taxon>Hexapoda</taxon>
        <taxon>Insecta</taxon>
        <taxon>Pterygota</taxon>
        <taxon>Neoptera</taxon>
        <taxon>Paraneoptera</taxon>
        <taxon>Psocodea</taxon>
        <taxon>Troctomorpha</taxon>
        <taxon>Phthiraptera</taxon>
        <taxon>Anoplura</taxon>
        <taxon>Polyplacidae</taxon>
        <taxon>Polyplax</taxon>
    </lineage>
</organism>
<evidence type="ECO:0000313" key="2">
    <source>
        <dbReference type="Proteomes" id="UP001372834"/>
    </source>
</evidence>
<evidence type="ECO:0000313" key="1">
    <source>
        <dbReference type="EMBL" id="KAK6638516.1"/>
    </source>
</evidence>
<proteinExistence type="predicted"/>
<comment type="caution">
    <text evidence="1">The sequence shown here is derived from an EMBL/GenBank/DDBJ whole genome shotgun (WGS) entry which is preliminary data.</text>
</comment>
<sequence>MNNPKQSNPSKKSRLVKFIHMKQRNTFNYKGSFEKTKEKPVASVRGHPRNCFSHAAALVTSASIRQVRVYANNASYTKDFAGLGLP</sequence>
<dbReference type="EMBL" id="JAWJWE010000003">
    <property type="protein sequence ID" value="KAK6638516.1"/>
    <property type="molecule type" value="Genomic_DNA"/>
</dbReference>
<dbReference type="AlphaFoldDB" id="A0AAN8PBF7"/>
<dbReference type="Proteomes" id="UP001372834">
    <property type="component" value="Unassembled WGS sequence"/>
</dbReference>
<name>A0AAN8PBF7_POLSC</name>